<organism evidence="7 8">
    <name type="scientific">Thiomicrorhabdus sediminis</name>
    <dbReference type="NCBI Taxonomy" id="2580412"/>
    <lineage>
        <taxon>Bacteria</taxon>
        <taxon>Pseudomonadati</taxon>
        <taxon>Pseudomonadota</taxon>
        <taxon>Gammaproteobacteria</taxon>
        <taxon>Thiotrichales</taxon>
        <taxon>Piscirickettsiaceae</taxon>
        <taxon>Thiomicrorhabdus</taxon>
    </lineage>
</organism>
<dbReference type="CDD" id="cd16098">
    <property type="entry name" value="FliS"/>
    <property type="match status" value="1"/>
</dbReference>
<comment type="subcellular location">
    <subcellularLocation>
        <location evidence="1 6">Cytoplasm</location>
        <location evidence="1 6">Cytosol</location>
    </subcellularLocation>
</comment>
<gene>
    <name evidence="7" type="primary">fliS</name>
    <name evidence="7" type="ORF">FE785_07355</name>
</gene>
<dbReference type="Gene3D" id="1.20.120.340">
    <property type="entry name" value="Flagellar protein FliS"/>
    <property type="match status" value="1"/>
</dbReference>
<dbReference type="InterPro" id="IPR036584">
    <property type="entry name" value="FliS_sf"/>
</dbReference>
<dbReference type="PANTHER" id="PTHR34773">
    <property type="entry name" value="FLAGELLAR SECRETION CHAPERONE FLIS"/>
    <property type="match status" value="1"/>
</dbReference>
<dbReference type="RefSeq" id="WP_138565134.1">
    <property type="nucleotide sequence ID" value="NZ_CP040602.1"/>
</dbReference>
<dbReference type="InterPro" id="IPR003713">
    <property type="entry name" value="FliS"/>
</dbReference>
<dbReference type="PIRSF" id="PIRSF039090">
    <property type="entry name" value="Flis"/>
    <property type="match status" value="1"/>
</dbReference>
<keyword evidence="7" id="KW-0966">Cell projection</keyword>
<reference evidence="7 8" key="1">
    <citation type="submission" date="2019-05" db="EMBL/GenBank/DDBJ databases">
        <title>Thiomicrorhabdus sediminis sp. nov, a novel sulfur-oxidizing bacterium isolated from coastal sediment.</title>
        <authorList>
            <person name="Liu X."/>
        </authorList>
    </citation>
    <scope>NUCLEOTIDE SEQUENCE [LARGE SCALE GENOMIC DNA]</scope>
    <source>
        <strain evidence="7 8">G1</strain>
    </source>
</reference>
<dbReference type="OrthoDB" id="9792010at2"/>
<evidence type="ECO:0000256" key="1">
    <source>
        <dbReference type="ARBA" id="ARBA00004514"/>
    </source>
</evidence>
<dbReference type="GO" id="GO:0005829">
    <property type="term" value="C:cytosol"/>
    <property type="evidence" value="ECO:0007669"/>
    <property type="project" value="UniProtKB-SubCell"/>
</dbReference>
<keyword evidence="5" id="KW-0143">Chaperone</keyword>
<sequence length="144" mass="16031">MNMALKKQFAQAYSNTFVETAVSEASPHKLIQMLYDGALKNMNLAKVFLEQKNFEKKSAHINKALSILGSLRDGVDVDKGGNVGSNLLEIYDYCYRTLFAASAQNDIAKVDEVIDLIKSISDAWQQMPDNIKRASKEQLDRIGG</sequence>
<name>A0A4P9K640_9GAMM</name>
<dbReference type="KEGG" id="thig:FE785_07355"/>
<evidence type="ECO:0000256" key="5">
    <source>
        <dbReference type="ARBA" id="ARBA00023186"/>
    </source>
</evidence>
<evidence type="ECO:0000256" key="6">
    <source>
        <dbReference type="PIRNR" id="PIRNR039090"/>
    </source>
</evidence>
<dbReference type="EMBL" id="CP040602">
    <property type="protein sequence ID" value="QCU90459.1"/>
    <property type="molecule type" value="Genomic_DNA"/>
</dbReference>
<accession>A0A4P9K640</accession>
<evidence type="ECO:0000256" key="4">
    <source>
        <dbReference type="ARBA" id="ARBA00022795"/>
    </source>
</evidence>
<dbReference type="Pfam" id="PF02561">
    <property type="entry name" value="FliS"/>
    <property type="match status" value="1"/>
</dbReference>
<dbReference type="PANTHER" id="PTHR34773:SF1">
    <property type="entry name" value="FLAGELLAR SECRETION CHAPERONE FLIS"/>
    <property type="match status" value="1"/>
</dbReference>
<keyword evidence="7" id="KW-0969">Cilium</keyword>
<dbReference type="Proteomes" id="UP000304864">
    <property type="component" value="Chromosome"/>
</dbReference>
<dbReference type="NCBIfam" id="TIGR00208">
    <property type="entry name" value="fliS"/>
    <property type="match status" value="1"/>
</dbReference>
<keyword evidence="4 6" id="KW-1005">Bacterial flagellum biogenesis</keyword>
<dbReference type="SUPFAM" id="SSF101116">
    <property type="entry name" value="Flagellar export chaperone FliS"/>
    <property type="match status" value="1"/>
</dbReference>
<keyword evidence="7" id="KW-0282">Flagellum</keyword>
<dbReference type="GO" id="GO:0071973">
    <property type="term" value="P:bacterial-type flagellum-dependent cell motility"/>
    <property type="evidence" value="ECO:0007669"/>
    <property type="project" value="TreeGrafter"/>
</dbReference>
<evidence type="ECO:0000256" key="3">
    <source>
        <dbReference type="ARBA" id="ARBA00022490"/>
    </source>
</evidence>
<dbReference type="AlphaFoldDB" id="A0A4P9K640"/>
<protein>
    <recommendedName>
        <fullName evidence="6">Flagellar secretion chaperone FliS</fullName>
    </recommendedName>
</protein>
<evidence type="ECO:0000313" key="8">
    <source>
        <dbReference type="Proteomes" id="UP000304864"/>
    </source>
</evidence>
<keyword evidence="8" id="KW-1185">Reference proteome</keyword>
<keyword evidence="3 6" id="KW-0963">Cytoplasm</keyword>
<proteinExistence type="inferred from homology"/>
<evidence type="ECO:0000313" key="7">
    <source>
        <dbReference type="EMBL" id="QCU90459.1"/>
    </source>
</evidence>
<dbReference type="GO" id="GO:0044780">
    <property type="term" value="P:bacterial-type flagellum assembly"/>
    <property type="evidence" value="ECO:0007669"/>
    <property type="project" value="InterPro"/>
</dbReference>
<comment type="similarity">
    <text evidence="2 6">Belongs to the FliS family.</text>
</comment>
<evidence type="ECO:0000256" key="2">
    <source>
        <dbReference type="ARBA" id="ARBA00008787"/>
    </source>
</evidence>